<accession>A0AAC9EVJ1</accession>
<dbReference type="InterPro" id="IPR012338">
    <property type="entry name" value="Beta-lactam/transpept-like"/>
</dbReference>
<evidence type="ECO:0000259" key="19">
    <source>
        <dbReference type="Pfam" id="PF03717"/>
    </source>
</evidence>
<dbReference type="InterPro" id="IPR050515">
    <property type="entry name" value="Beta-lactam/transpept"/>
</dbReference>
<dbReference type="InterPro" id="IPR001460">
    <property type="entry name" value="PCN-bd_Tpept"/>
</dbReference>
<keyword evidence="15 16" id="KW-0961">Cell wall biogenesis/degradation</keyword>
<keyword evidence="7 16" id="KW-0812">Transmembrane</keyword>
<dbReference type="Proteomes" id="UP000029558">
    <property type="component" value="Chromosome"/>
</dbReference>
<evidence type="ECO:0000256" key="12">
    <source>
        <dbReference type="ARBA" id="ARBA00023136"/>
    </source>
</evidence>
<organism evidence="20 21">
    <name type="scientific">Piscirickettsia salmonis</name>
    <dbReference type="NCBI Taxonomy" id="1238"/>
    <lineage>
        <taxon>Bacteria</taxon>
        <taxon>Pseudomonadati</taxon>
        <taxon>Pseudomonadota</taxon>
        <taxon>Gammaproteobacteria</taxon>
        <taxon>Thiotrichales</taxon>
        <taxon>Piscirickettsiaceae</taxon>
        <taxon>Piscirickettsia</taxon>
    </lineage>
</organism>
<name>A0AAC9EVJ1_PISSA</name>
<comment type="catalytic activity">
    <reaction evidence="16">
        <text>Preferential cleavage: (Ac)2-L-Lys-D-Ala-|-D-Ala. Also transpeptidation of peptidyl-alanyl moieties that are N-acyl substituents of D-alanine.</text>
        <dbReference type="EC" id="3.4.16.4"/>
    </reaction>
</comment>
<evidence type="ECO:0000256" key="3">
    <source>
        <dbReference type="ARBA" id="ARBA00022519"/>
    </source>
</evidence>
<dbReference type="Gene3D" id="3.90.1310.10">
    <property type="entry name" value="Penicillin-binding protein 2a (Domain 2)"/>
    <property type="match status" value="1"/>
</dbReference>
<dbReference type="GO" id="GO:0006508">
    <property type="term" value="P:proteolysis"/>
    <property type="evidence" value="ECO:0007669"/>
    <property type="project" value="UniProtKB-KW"/>
</dbReference>
<dbReference type="GO" id="GO:0008360">
    <property type="term" value="P:regulation of cell shape"/>
    <property type="evidence" value="ECO:0007669"/>
    <property type="project" value="UniProtKB-KW"/>
</dbReference>
<dbReference type="Gene3D" id="3.40.710.10">
    <property type="entry name" value="DD-peptidase/beta-lactamase superfamily"/>
    <property type="match status" value="1"/>
</dbReference>
<dbReference type="InterPro" id="IPR036138">
    <property type="entry name" value="PBP_dimer_sf"/>
</dbReference>
<keyword evidence="3 16" id="KW-0997">Cell inner membrane</keyword>
<evidence type="ECO:0000256" key="4">
    <source>
        <dbReference type="ARBA" id="ARBA00022618"/>
    </source>
</evidence>
<reference evidence="20 21" key="1">
    <citation type="journal article" date="2014" name="Genome Announc.">
        <title>Comparative Genome Analysis of Two Isolates of the Fish Pathogen Piscirickettsia salmonis from Different Hosts Reveals Major Differences in Virulence-Associated Secretion Systems.</title>
        <authorList>
            <person name="Bohle H."/>
            <person name="Henriquez P."/>
            <person name="Grothusen H."/>
            <person name="Navas E."/>
            <person name="Sandoval A."/>
            <person name="Bustamante F."/>
            <person name="Bustos P."/>
            <person name="Mancilla M."/>
        </authorList>
    </citation>
    <scope>NUCLEOTIDE SEQUENCE [LARGE SCALE GENOMIC DNA]</scope>
    <source>
        <strain evidence="21">B1-32597</strain>
    </source>
</reference>
<dbReference type="PANTHER" id="PTHR30627:SF1">
    <property type="entry name" value="PEPTIDOGLYCAN D,D-TRANSPEPTIDASE FTSI"/>
    <property type="match status" value="1"/>
</dbReference>
<evidence type="ECO:0000256" key="9">
    <source>
        <dbReference type="ARBA" id="ARBA00022960"/>
    </source>
</evidence>
<evidence type="ECO:0000259" key="18">
    <source>
        <dbReference type="Pfam" id="PF00905"/>
    </source>
</evidence>
<comment type="pathway">
    <text evidence="16">Cell wall biogenesis; peptidoglycan biosynthesis.</text>
</comment>
<proteinExistence type="inferred from homology"/>
<dbReference type="InterPro" id="IPR037532">
    <property type="entry name" value="FtsI_transpept"/>
</dbReference>
<protein>
    <recommendedName>
        <fullName evidence="16">Peptidoglycan D,D-transpeptidase FtsI</fullName>
        <ecNumber evidence="16">3.4.16.4</ecNumber>
    </recommendedName>
    <alternativeName>
        <fullName evidence="16">Penicillin-binding protein 3</fullName>
        <shortName evidence="16">PBP-3</shortName>
    </alternativeName>
</protein>
<keyword evidence="12 16" id="KW-0472">Membrane</keyword>
<evidence type="ECO:0000256" key="7">
    <source>
        <dbReference type="ARBA" id="ARBA00022692"/>
    </source>
</evidence>
<keyword evidence="2 16" id="KW-1003">Cell membrane</keyword>
<evidence type="ECO:0000256" key="6">
    <source>
        <dbReference type="ARBA" id="ARBA00022670"/>
    </source>
</evidence>
<feature type="active site" description="Acyl-ester intermediate" evidence="16">
    <location>
        <position position="296"/>
    </location>
</feature>
<dbReference type="GO" id="GO:0009252">
    <property type="term" value="P:peptidoglycan biosynthetic process"/>
    <property type="evidence" value="ECO:0007669"/>
    <property type="project" value="UniProtKB-UniRule"/>
</dbReference>
<gene>
    <name evidence="16" type="primary">ftsI</name>
    <name evidence="20" type="ORF">KU39_3158</name>
</gene>
<keyword evidence="6 16" id="KW-0645">Protease</keyword>
<keyword evidence="13 16" id="KW-0717">Septation</keyword>
<keyword evidence="5 16" id="KW-0121">Carboxypeptidase</keyword>
<feature type="domain" description="Penicillin-binding protein transpeptidase" evidence="18">
    <location>
        <begin position="249"/>
        <end position="545"/>
    </location>
</feature>
<evidence type="ECO:0000256" key="1">
    <source>
        <dbReference type="ARBA" id="ARBA00004370"/>
    </source>
</evidence>
<dbReference type="Pfam" id="PF00905">
    <property type="entry name" value="Transpeptidase"/>
    <property type="match status" value="1"/>
</dbReference>
<keyword evidence="9 16" id="KW-0133">Cell shape</keyword>
<evidence type="ECO:0000256" key="2">
    <source>
        <dbReference type="ARBA" id="ARBA00022475"/>
    </source>
</evidence>
<feature type="region of interest" description="Disordered" evidence="17">
    <location>
        <begin position="555"/>
        <end position="574"/>
    </location>
</feature>
<evidence type="ECO:0000256" key="17">
    <source>
        <dbReference type="SAM" id="MobiDB-lite"/>
    </source>
</evidence>
<sequence>MVNLKARWQKKHFNWRLYGLFCVFTILIIIFCVRAFYLQVMQHDFLHAQSQVRSTKNIVLPAVRGSIFDRYGEPLAISAPVYSIFINPQKFILSDDVEKKIINLLNLDIKKIKNRLKKYKNRRFMYLKRSVLPLMAMKVKSLAIPGMYVGKYYQRFYPDGSMLGPLVGLTDIDEQGQEGVELAYNDWLVGVSQKRNIRHDRRGDIIDILAEELGSPYGKGLSLSIDRRIQHISHMALIEAIYNYKARSGSIVVLDAKNSEILAIANYPSFNPNNRSDLIPELIRNRAVTDVFEPGSVIKPFALAYALSSGQYHKDDIINTSPGWLRIDGRKIHDVRNYGQLTVRDILKKSSNVGIAKMMMQLPAVEFKYFLARFGFGEVSFSGLPGERSGAISTEGRLTAAKAASLGFGYGLAVTTLQLAQAYAVLAAEGVRYPLSVVAGGVKAHGQRVLDAQTAAEVMNMLETVVSPAGTGHRAMVQGFRVAGKTGTVRMVTDGDYDLDRYTALFAGIVPADQPELVVVVVIHDPRGEQYYGGEVAAPVFAKIAKRSLHVLNVEPNNKTHGHSSNKKSHQSPS</sequence>
<dbReference type="SUPFAM" id="SSF56601">
    <property type="entry name" value="beta-lactamase/transpeptidase-like"/>
    <property type="match status" value="1"/>
</dbReference>
<dbReference type="AlphaFoldDB" id="A0AAC9EVJ1"/>
<evidence type="ECO:0000256" key="10">
    <source>
        <dbReference type="ARBA" id="ARBA00022984"/>
    </source>
</evidence>
<dbReference type="Pfam" id="PF03717">
    <property type="entry name" value="PBP_dimer"/>
    <property type="match status" value="1"/>
</dbReference>
<dbReference type="Gene3D" id="1.10.150.770">
    <property type="match status" value="1"/>
</dbReference>
<dbReference type="RefSeq" id="WP_036771539.1">
    <property type="nucleotide sequence ID" value="NZ_CP012508.1"/>
</dbReference>
<comment type="function">
    <text evidence="16">Catalyzes cross-linking of the peptidoglycan cell wall at the division septum.</text>
</comment>
<evidence type="ECO:0000313" key="20">
    <source>
        <dbReference type="EMBL" id="ALB24331.1"/>
    </source>
</evidence>
<evidence type="ECO:0000256" key="13">
    <source>
        <dbReference type="ARBA" id="ARBA00023210"/>
    </source>
</evidence>
<evidence type="ECO:0000256" key="11">
    <source>
        <dbReference type="ARBA" id="ARBA00022989"/>
    </source>
</evidence>
<comment type="similarity">
    <text evidence="16">Belongs to the transpeptidase family. FtsI subfamily.</text>
</comment>
<dbReference type="InterPro" id="IPR005311">
    <property type="entry name" value="PBP_dimer"/>
</dbReference>
<dbReference type="HAMAP" id="MF_02080">
    <property type="entry name" value="FtsI_transpept"/>
    <property type="match status" value="1"/>
</dbReference>
<dbReference type="GO" id="GO:0005886">
    <property type="term" value="C:plasma membrane"/>
    <property type="evidence" value="ECO:0007669"/>
    <property type="project" value="UniProtKB-SubCell"/>
</dbReference>
<keyword evidence="4 16" id="KW-0132">Cell division</keyword>
<evidence type="ECO:0000313" key="21">
    <source>
        <dbReference type="Proteomes" id="UP000029558"/>
    </source>
</evidence>
<dbReference type="GO" id="GO:0000917">
    <property type="term" value="P:division septum assembly"/>
    <property type="evidence" value="ECO:0007669"/>
    <property type="project" value="UniProtKB-KW"/>
</dbReference>
<feature type="transmembrane region" description="Helical" evidence="16">
    <location>
        <begin position="17"/>
        <end position="37"/>
    </location>
</feature>
<evidence type="ECO:0000256" key="8">
    <source>
        <dbReference type="ARBA" id="ARBA00022801"/>
    </source>
</evidence>
<keyword evidence="8 16" id="KW-0378">Hydrolase</keyword>
<keyword evidence="14 16" id="KW-0131">Cell cycle</keyword>
<feature type="domain" description="Penicillin-binding protein dimerisation" evidence="19">
    <location>
        <begin position="61"/>
        <end position="207"/>
    </location>
</feature>
<dbReference type="GO" id="GO:0043093">
    <property type="term" value="P:FtsZ-dependent cytokinesis"/>
    <property type="evidence" value="ECO:0007669"/>
    <property type="project" value="UniProtKB-UniRule"/>
</dbReference>
<evidence type="ECO:0000256" key="14">
    <source>
        <dbReference type="ARBA" id="ARBA00023306"/>
    </source>
</evidence>
<dbReference type="GO" id="GO:0009002">
    <property type="term" value="F:serine-type D-Ala-D-Ala carboxypeptidase activity"/>
    <property type="evidence" value="ECO:0007669"/>
    <property type="project" value="UniProtKB-UniRule"/>
</dbReference>
<evidence type="ECO:0000256" key="16">
    <source>
        <dbReference type="HAMAP-Rule" id="MF_02080"/>
    </source>
</evidence>
<dbReference type="EC" id="3.4.16.4" evidence="16"/>
<evidence type="ECO:0000256" key="5">
    <source>
        <dbReference type="ARBA" id="ARBA00022645"/>
    </source>
</evidence>
<keyword evidence="11 16" id="KW-1133">Transmembrane helix</keyword>
<evidence type="ECO:0000256" key="15">
    <source>
        <dbReference type="ARBA" id="ARBA00023316"/>
    </source>
</evidence>
<dbReference type="PANTHER" id="PTHR30627">
    <property type="entry name" value="PEPTIDOGLYCAN D,D-TRANSPEPTIDASE"/>
    <property type="match status" value="1"/>
</dbReference>
<dbReference type="GO" id="GO:0071555">
    <property type="term" value="P:cell wall organization"/>
    <property type="evidence" value="ECO:0007669"/>
    <property type="project" value="UniProtKB-KW"/>
</dbReference>
<dbReference type="GO" id="GO:0008658">
    <property type="term" value="F:penicillin binding"/>
    <property type="evidence" value="ECO:0007669"/>
    <property type="project" value="InterPro"/>
</dbReference>
<keyword evidence="10 16" id="KW-0573">Peptidoglycan synthesis</keyword>
<dbReference type="SUPFAM" id="SSF56519">
    <property type="entry name" value="Penicillin binding protein dimerisation domain"/>
    <property type="match status" value="1"/>
</dbReference>
<dbReference type="EMBL" id="CP012508">
    <property type="protein sequence ID" value="ALB24331.1"/>
    <property type="molecule type" value="Genomic_DNA"/>
</dbReference>
<dbReference type="Gene3D" id="3.30.450.330">
    <property type="match status" value="1"/>
</dbReference>
<dbReference type="GO" id="GO:0008955">
    <property type="term" value="F:peptidoglycan glycosyltransferase activity"/>
    <property type="evidence" value="ECO:0007669"/>
    <property type="project" value="InterPro"/>
</dbReference>
<feature type="compositionally biased region" description="Basic residues" evidence="17">
    <location>
        <begin position="560"/>
        <end position="574"/>
    </location>
</feature>
<comment type="subcellular location">
    <subcellularLocation>
        <location evidence="16">Cell inner membrane</location>
        <topology evidence="16">Single-pass membrane protein</topology>
    </subcellularLocation>
    <subcellularLocation>
        <location evidence="1">Membrane</location>
    </subcellularLocation>
</comment>